<evidence type="ECO:0000313" key="2">
    <source>
        <dbReference type="Proteomes" id="UP001157502"/>
    </source>
</evidence>
<reference evidence="1" key="1">
    <citation type="submission" date="2021-05" db="EMBL/GenBank/DDBJ databases">
        <authorList>
            <person name="Pan Q."/>
            <person name="Jouanno E."/>
            <person name="Zahm M."/>
            <person name="Klopp C."/>
            <person name="Cabau C."/>
            <person name="Louis A."/>
            <person name="Berthelot C."/>
            <person name="Parey E."/>
            <person name="Roest Crollius H."/>
            <person name="Montfort J."/>
            <person name="Robinson-Rechavi M."/>
            <person name="Bouchez O."/>
            <person name="Lampietro C."/>
            <person name="Lopez Roques C."/>
            <person name="Donnadieu C."/>
            <person name="Postlethwait J."/>
            <person name="Bobe J."/>
            <person name="Dillon D."/>
            <person name="Chandos A."/>
            <person name="von Hippel F."/>
            <person name="Guiguen Y."/>
        </authorList>
    </citation>
    <scope>NUCLEOTIDE SEQUENCE</scope>
    <source>
        <strain evidence="1">YG-Jan2019</strain>
    </source>
</reference>
<proteinExistence type="predicted"/>
<dbReference type="Proteomes" id="UP001157502">
    <property type="component" value="Chromosome 10"/>
</dbReference>
<comment type="caution">
    <text evidence="1">The sequence shown here is derived from an EMBL/GenBank/DDBJ whole genome shotgun (WGS) entry which is preliminary data.</text>
</comment>
<accession>A0ACC2GR71</accession>
<gene>
    <name evidence="1" type="ORF">DPEC_G00126380</name>
</gene>
<sequence length="147" mass="16314">MIKESKKECLLNTDPSIAHLLDHSLSRSDFEFNGQYYLQRYMAQQTVSKRIKRTPEGIDRTGVQLAGGYLFQPPSPPIISAVRWLRDCPGGILDSATAPPLSSRGSVKLGCEVLHLLTRCCHPSGVEQEATVFSVCVFFQPSPSYKN</sequence>
<keyword evidence="2" id="KW-1185">Reference proteome</keyword>
<name>A0ACC2GR71_DALPE</name>
<evidence type="ECO:0000313" key="1">
    <source>
        <dbReference type="EMBL" id="KAJ8006253.1"/>
    </source>
</evidence>
<organism evidence="1 2">
    <name type="scientific">Dallia pectoralis</name>
    <name type="common">Alaska blackfish</name>
    <dbReference type="NCBI Taxonomy" id="75939"/>
    <lineage>
        <taxon>Eukaryota</taxon>
        <taxon>Metazoa</taxon>
        <taxon>Chordata</taxon>
        <taxon>Craniata</taxon>
        <taxon>Vertebrata</taxon>
        <taxon>Euteleostomi</taxon>
        <taxon>Actinopterygii</taxon>
        <taxon>Neopterygii</taxon>
        <taxon>Teleostei</taxon>
        <taxon>Protacanthopterygii</taxon>
        <taxon>Esociformes</taxon>
        <taxon>Umbridae</taxon>
        <taxon>Dallia</taxon>
    </lineage>
</organism>
<dbReference type="EMBL" id="CM055737">
    <property type="protein sequence ID" value="KAJ8006253.1"/>
    <property type="molecule type" value="Genomic_DNA"/>
</dbReference>
<protein>
    <submittedName>
        <fullName evidence="1">Uncharacterized protein</fullName>
    </submittedName>
</protein>